<dbReference type="InterPro" id="IPR043502">
    <property type="entry name" value="DNA/RNA_pol_sf"/>
</dbReference>
<name>A0A803MS68_CHEQI</name>
<organism evidence="2 3">
    <name type="scientific">Chenopodium quinoa</name>
    <name type="common">Quinoa</name>
    <dbReference type="NCBI Taxonomy" id="63459"/>
    <lineage>
        <taxon>Eukaryota</taxon>
        <taxon>Viridiplantae</taxon>
        <taxon>Streptophyta</taxon>
        <taxon>Embryophyta</taxon>
        <taxon>Tracheophyta</taxon>
        <taxon>Spermatophyta</taxon>
        <taxon>Magnoliopsida</taxon>
        <taxon>eudicotyledons</taxon>
        <taxon>Gunneridae</taxon>
        <taxon>Pentapetalae</taxon>
        <taxon>Caryophyllales</taxon>
        <taxon>Chenopodiaceae</taxon>
        <taxon>Chenopodioideae</taxon>
        <taxon>Atripliceae</taxon>
        <taxon>Chenopodium</taxon>
    </lineage>
</organism>
<dbReference type="Gramene" id="AUR62034327-RA">
    <property type="protein sequence ID" value="AUR62034327-RA:cds"/>
    <property type="gene ID" value="AUR62034327"/>
</dbReference>
<dbReference type="PANTHER" id="PTHR11439">
    <property type="entry name" value="GAG-POL-RELATED RETROTRANSPOSON"/>
    <property type="match status" value="1"/>
</dbReference>
<dbReference type="AlphaFoldDB" id="A0A803MS68"/>
<evidence type="ECO:0000313" key="3">
    <source>
        <dbReference type="Proteomes" id="UP000596660"/>
    </source>
</evidence>
<protein>
    <recommendedName>
        <fullName evidence="1">Retroviral polymerase SH3-like domain-containing protein</fullName>
    </recommendedName>
</protein>
<dbReference type="InterPro" id="IPR057670">
    <property type="entry name" value="SH3_retrovirus"/>
</dbReference>
<proteinExistence type="predicted"/>
<accession>A0A803MS68</accession>
<sequence>MKVFGCLAVAYNPTLNKDKFAARGVPCVFLGYAHKQKEYKLMNLTVFVSRDVKFYEKLFPYSKKSTTQKYFVPAHIQFPSNVLTSDEEEGWNNRIQVNTQGDVIGTKTSKADYSLFTKEHNQPFAVVLVYVDDLLLAGNDRSQQGIFLSQKKYTLDLIKEFGLQKAKPVKIPMDPHLKLTIENGVPLPSVTEYQRLIGKLIYLGLPRPDITYAVNSLSQFMQQPTSVYMPAAKRVLRYMKLAPGQGILLASATVLTVYADSD</sequence>
<dbReference type="EnsemblPlants" id="AUR62034327-RA">
    <property type="protein sequence ID" value="AUR62034327-RA:cds"/>
    <property type="gene ID" value="AUR62034327"/>
</dbReference>
<keyword evidence="3" id="KW-1185">Reference proteome</keyword>
<evidence type="ECO:0000313" key="2">
    <source>
        <dbReference type="EnsemblPlants" id="AUR62034327-RA:cds"/>
    </source>
</evidence>
<dbReference type="SUPFAM" id="SSF56672">
    <property type="entry name" value="DNA/RNA polymerases"/>
    <property type="match status" value="1"/>
</dbReference>
<evidence type="ECO:0000259" key="1">
    <source>
        <dbReference type="Pfam" id="PF25597"/>
    </source>
</evidence>
<reference evidence="2" key="1">
    <citation type="journal article" date="2017" name="Nature">
        <title>The genome of Chenopodium quinoa.</title>
        <authorList>
            <person name="Jarvis D.E."/>
            <person name="Ho Y.S."/>
            <person name="Lightfoot D.J."/>
            <person name="Schmoeckel S.M."/>
            <person name="Li B."/>
            <person name="Borm T.J.A."/>
            <person name="Ohyanagi H."/>
            <person name="Mineta K."/>
            <person name="Michell C.T."/>
            <person name="Saber N."/>
            <person name="Kharbatia N.M."/>
            <person name="Rupper R.R."/>
            <person name="Sharp A.R."/>
            <person name="Dally N."/>
            <person name="Boughton B.A."/>
            <person name="Woo Y.H."/>
            <person name="Gao G."/>
            <person name="Schijlen E.G.W.M."/>
            <person name="Guo X."/>
            <person name="Momin A.A."/>
            <person name="Negrao S."/>
            <person name="Al-Babili S."/>
            <person name="Gehring C."/>
            <person name="Roessner U."/>
            <person name="Jung C."/>
            <person name="Murphy K."/>
            <person name="Arold S.T."/>
            <person name="Gojobori T."/>
            <person name="van der Linden C.G."/>
            <person name="van Loo E.N."/>
            <person name="Jellen E.N."/>
            <person name="Maughan P.J."/>
            <person name="Tester M."/>
        </authorList>
    </citation>
    <scope>NUCLEOTIDE SEQUENCE [LARGE SCALE GENOMIC DNA]</scope>
    <source>
        <strain evidence="2">cv. PI 614886</strain>
    </source>
</reference>
<feature type="domain" description="Retroviral polymerase SH3-like" evidence="1">
    <location>
        <begin position="6"/>
        <end position="65"/>
    </location>
</feature>
<reference evidence="2" key="2">
    <citation type="submission" date="2021-03" db="UniProtKB">
        <authorList>
            <consortium name="EnsemblPlants"/>
        </authorList>
    </citation>
    <scope>IDENTIFICATION</scope>
</reference>
<dbReference type="Pfam" id="PF25597">
    <property type="entry name" value="SH3_retrovirus"/>
    <property type="match status" value="1"/>
</dbReference>
<dbReference type="PANTHER" id="PTHR11439:SF498">
    <property type="entry name" value="DNAK FAMILY PROTEIN"/>
    <property type="match status" value="1"/>
</dbReference>
<dbReference type="Proteomes" id="UP000596660">
    <property type="component" value="Unplaced"/>
</dbReference>